<protein>
    <submittedName>
        <fullName evidence="2">Uncharacterized protein</fullName>
    </submittedName>
</protein>
<keyword evidence="3" id="KW-1185">Reference proteome</keyword>
<keyword evidence="1" id="KW-0812">Transmembrane</keyword>
<dbReference type="Proteomes" id="UP000241701">
    <property type="component" value="Segment"/>
</dbReference>
<feature type="transmembrane region" description="Helical" evidence="1">
    <location>
        <begin position="44"/>
        <end position="63"/>
    </location>
</feature>
<keyword evidence="1" id="KW-0472">Membrane</keyword>
<evidence type="ECO:0000313" key="3">
    <source>
        <dbReference type="Proteomes" id="UP000241701"/>
    </source>
</evidence>
<dbReference type="EMBL" id="MG428990">
    <property type="protein sequence ID" value="AUG87719.1"/>
    <property type="molecule type" value="Genomic_DNA"/>
</dbReference>
<keyword evidence="1" id="KW-1133">Transmembrane helix</keyword>
<feature type="transmembrane region" description="Helical" evidence="1">
    <location>
        <begin position="9"/>
        <end position="32"/>
    </location>
</feature>
<sequence length="65" mass="7563">MNNKWLDAILLVGAITCLASLLTMIVYHYGFIDLSEAEKKTMNVVYWFGFLSFLIPVVYKLFLRK</sequence>
<accession>A0A2H5BN23</accession>
<evidence type="ECO:0000313" key="2">
    <source>
        <dbReference type="EMBL" id="AUG87719.1"/>
    </source>
</evidence>
<proteinExistence type="predicted"/>
<name>A0A2H5BN23_9CAUD</name>
<organism evidence="2 3">
    <name type="scientific">Klebsiella phage Menlow</name>
    <dbReference type="NCBI Taxonomy" id="2054273"/>
    <lineage>
        <taxon>Viruses</taxon>
        <taxon>Duplodnaviria</taxon>
        <taxon>Heunggongvirae</taxon>
        <taxon>Uroviricota</taxon>
        <taxon>Caudoviricetes</taxon>
        <taxon>Pantevenvirales</taxon>
        <taxon>Ackermannviridae</taxon>
        <taxon>Taipeivirus</taxon>
        <taxon>Taipeivirus menlow</taxon>
    </lineage>
</organism>
<gene>
    <name evidence="2" type="ORF">CPT_Menlow_013</name>
</gene>
<evidence type="ECO:0000256" key="1">
    <source>
        <dbReference type="SAM" id="Phobius"/>
    </source>
</evidence>
<reference evidence="3" key="1">
    <citation type="submission" date="2017-11" db="EMBL/GenBank/DDBJ databases">
        <title>Complete Genome of Klebsiella pneumoniae Myophage Menlow.</title>
        <authorList>
            <person name="Newkirk H.N."/>
            <person name="Lessor L."/>
            <person name="Liu M."/>
        </authorList>
    </citation>
    <scope>NUCLEOTIDE SEQUENCE [LARGE SCALE GENOMIC DNA]</scope>
</reference>